<keyword evidence="4" id="KW-1185">Reference proteome</keyword>
<name>A0A067KKH8_JATCU</name>
<evidence type="ECO:0000313" key="1">
    <source>
        <dbReference type="EMBL" id="KDP32760.1"/>
    </source>
</evidence>
<dbReference type="EMBL" id="KK914256">
    <property type="protein sequence ID" value="KDP44006.1"/>
    <property type="molecule type" value="Genomic_DNA"/>
</dbReference>
<gene>
    <name evidence="3" type="ORF">JCGZ_05473</name>
    <name evidence="2" type="ORF">JCGZ_09037</name>
    <name evidence="1" type="ORF">JCGZ_12052</name>
</gene>
<dbReference type="AlphaFoldDB" id="A0A067KKH8"/>
<reference evidence="1 4" key="1">
    <citation type="journal article" date="2014" name="PLoS ONE">
        <title>Global Analysis of Gene Expression Profiles in Physic Nut (Jatropha curcas L.) Seedlings Exposed to Salt Stress.</title>
        <authorList>
            <person name="Zhang L."/>
            <person name="Zhang C."/>
            <person name="Wu P."/>
            <person name="Chen Y."/>
            <person name="Li M."/>
            <person name="Jiang H."/>
            <person name="Wu G."/>
        </authorList>
    </citation>
    <scope>NUCLEOTIDE SEQUENCE [LARGE SCALE GENOMIC DNA]</scope>
    <source>
        <strain evidence="4">cv. GZQX0401</strain>
        <tissue evidence="1">Young leaves</tissue>
    </source>
</reference>
<organism evidence="1 4">
    <name type="scientific">Jatropha curcas</name>
    <name type="common">Barbados nut</name>
    <dbReference type="NCBI Taxonomy" id="180498"/>
    <lineage>
        <taxon>Eukaryota</taxon>
        <taxon>Viridiplantae</taxon>
        <taxon>Streptophyta</taxon>
        <taxon>Embryophyta</taxon>
        <taxon>Tracheophyta</taxon>
        <taxon>Spermatophyta</taxon>
        <taxon>Magnoliopsida</taxon>
        <taxon>eudicotyledons</taxon>
        <taxon>Gunneridae</taxon>
        <taxon>Pentapetalae</taxon>
        <taxon>rosids</taxon>
        <taxon>fabids</taxon>
        <taxon>Malpighiales</taxon>
        <taxon>Euphorbiaceae</taxon>
        <taxon>Crotonoideae</taxon>
        <taxon>Jatropheae</taxon>
        <taxon>Jatropha</taxon>
    </lineage>
</organism>
<evidence type="ECO:0000313" key="2">
    <source>
        <dbReference type="EMBL" id="KDP35599.1"/>
    </source>
</evidence>
<evidence type="ECO:0000313" key="4">
    <source>
        <dbReference type="Proteomes" id="UP000027138"/>
    </source>
</evidence>
<dbReference type="EMBL" id="KK914570">
    <property type="protein sequence ID" value="KDP32760.1"/>
    <property type="molecule type" value="Genomic_DNA"/>
</dbReference>
<dbReference type="EMBL" id="KK914482">
    <property type="protein sequence ID" value="KDP35599.1"/>
    <property type="molecule type" value="Genomic_DNA"/>
</dbReference>
<dbReference type="Proteomes" id="UP000027138">
    <property type="component" value="Unassembled WGS sequence"/>
</dbReference>
<accession>A0A067KKH8</accession>
<sequence>MPPVTWPVLLHVDQAFSGDDASLFFPVTQQQLRRRSNDSGDEKLLVKTPWPTARKELSSLFRPSEPLAQQMIVDLDSSQKLESGGGNLARFWAFANFRPPWTAAAMAVR</sequence>
<protein>
    <submittedName>
        <fullName evidence="1">Uncharacterized protein</fullName>
    </submittedName>
</protein>
<proteinExistence type="predicted"/>
<evidence type="ECO:0000313" key="3">
    <source>
        <dbReference type="EMBL" id="KDP44006.1"/>
    </source>
</evidence>